<name>A0ABQ9I1I9_9NEOP</name>
<feature type="region of interest" description="Disordered" evidence="1">
    <location>
        <begin position="1"/>
        <end position="27"/>
    </location>
</feature>
<protein>
    <submittedName>
        <fullName evidence="2">Uncharacterized protein</fullName>
    </submittedName>
</protein>
<evidence type="ECO:0000313" key="3">
    <source>
        <dbReference type="Proteomes" id="UP001159363"/>
    </source>
</evidence>
<gene>
    <name evidence="2" type="ORF">PR048_010012</name>
</gene>
<feature type="region of interest" description="Disordered" evidence="1">
    <location>
        <begin position="178"/>
        <end position="207"/>
    </location>
</feature>
<evidence type="ECO:0000256" key="1">
    <source>
        <dbReference type="SAM" id="MobiDB-lite"/>
    </source>
</evidence>
<evidence type="ECO:0000313" key="2">
    <source>
        <dbReference type="EMBL" id="KAJ8890503.1"/>
    </source>
</evidence>
<organism evidence="2 3">
    <name type="scientific">Dryococelus australis</name>
    <dbReference type="NCBI Taxonomy" id="614101"/>
    <lineage>
        <taxon>Eukaryota</taxon>
        <taxon>Metazoa</taxon>
        <taxon>Ecdysozoa</taxon>
        <taxon>Arthropoda</taxon>
        <taxon>Hexapoda</taxon>
        <taxon>Insecta</taxon>
        <taxon>Pterygota</taxon>
        <taxon>Neoptera</taxon>
        <taxon>Polyneoptera</taxon>
        <taxon>Phasmatodea</taxon>
        <taxon>Verophasmatodea</taxon>
        <taxon>Anareolatae</taxon>
        <taxon>Phasmatidae</taxon>
        <taxon>Eurycanthinae</taxon>
        <taxon>Dryococelus</taxon>
    </lineage>
</organism>
<sequence>MKIHRRRQKGKKNNVPPGNSVGVSDFTMPQDDAQVKDINTTDFTRNQNLLPVHRLMNAQIIFLYKTYKQLIFTSSEDEQESKVAYVKPSDTDLSSGDYAVVKVYVCDLEDNGYVGVFLKKVLQTNKFTVTNEESFFSREDIVRKLSITTRGTTSRFKDMIIFKDDVSDIICEKTLPGRGKCPVARTSSAPSESGTDQSPSGASSAGRAHCTDSVIKSVIHGQVIWGRSWVPVAAAIINHCSCRTNKRRKWPVSTERMRID</sequence>
<dbReference type="EMBL" id="JARBHB010000003">
    <property type="protein sequence ID" value="KAJ8890503.1"/>
    <property type="molecule type" value="Genomic_DNA"/>
</dbReference>
<reference evidence="2 3" key="1">
    <citation type="submission" date="2023-02" db="EMBL/GenBank/DDBJ databases">
        <title>LHISI_Scaffold_Assembly.</title>
        <authorList>
            <person name="Stuart O.P."/>
            <person name="Cleave R."/>
            <person name="Magrath M.J.L."/>
            <person name="Mikheyev A.S."/>
        </authorList>
    </citation>
    <scope>NUCLEOTIDE SEQUENCE [LARGE SCALE GENOMIC DNA]</scope>
    <source>
        <strain evidence="2">Daus_M_001</strain>
        <tissue evidence="2">Leg muscle</tissue>
    </source>
</reference>
<comment type="caution">
    <text evidence="2">The sequence shown here is derived from an EMBL/GenBank/DDBJ whole genome shotgun (WGS) entry which is preliminary data.</text>
</comment>
<accession>A0ABQ9I1I9</accession>
<proteinExistence type="predicted"/>
<feature type="compositionally biased region" description="Basic residues" evidence="1">
    <location>
        <begin position="1"/>
        <end position="12"/>
    </location>
</feature>
<feature type="compositionally biased region" description="Polar residues" evidence="1">
    <location>
        <begin position="185"/>
        <end position="203"/>
    </location>
</feature>
<dbReference type="Proteomes" id="UP001159363">
    <property type="component" value="Chromosome 3"/>
</dbReference>
<keyword evidence="3" id="KW-1185">Reference proteome</keyword>